<feature type="compositionally biased region" description="Pro residues" evidence="1">
    <location>
        <begin position="1"/>
        <end position="21"/>
    </location>
</feature>
<accession>A0A934KLN4</accession>
<dbReference type="Proteomes" id="UP000614410">
    <property type="component" value="Unassembled WGS sequence"/>
</dbReference>
<proteinExistence type="predicted"/>
<reference evidence="2 3" key="1">
    <citation type="submission" date="2020-10" db="EMBL/GenBank/DDBJ databases">
        <title>Ca. Dormibacterota MAGs.</title>
        <authorList>
            <person name="Montgomery K."/>
        </authorList>
    </citation>
    <scope>NUCLEOTIDE SEQUENCE [LARGE SCALE GENOMIC DNA]</scope>
    <source>
        <strain evidence="2">Mitchell_Peninsula_5</strain>
    </source>
</reference>
<name>A0A934KLN4_9BACT</name>
<evidence type="ECO:0000256" key="1">
    <source>
        <dbReference type="SAM" id="MobiDB-lite"/>
    </source>
</evidence>
<feature type="region of interest" description="Disordered" evidence="1">
    <location>
        <begin position="1"/>
        <end position="32"/>
    </location>
</feature>
<dbReference type="EMBL" id="JAEKNN010000008">
    <property type="protein sequence ID" value="MBJ7608200.1"/>
    <property type="molecule type" value="Genomic_DNA"/>
</dbReference>
<sequence length="97" mass="10099">MTGPLEPPPRASPAWGPPPPAAKGTLLSQTPGTYQGFPSADAVLSFPASRTISAGDEQLRIVLAGHTEFDVIADGPANPPKQFVQFAKSLKIITHAP</sequence>
<gene>
    <name evidence="2" type="ORF">JF887_02055</name>
</gene>
<dbReference type="AlphaFoldDB" id="A0A934KLN4"/>
<evidence type="ECO:0000313" key="3">
    <source>
        <dbReference type="Proteomes" id="UP000614410"/>
    </source>
</evidence>
<evidence type="ECO:0000313" key="2">
    <source>
        <dbReference type="EMBL" id="MBJ7608200.1"/>
    </source>
</evidence>
<protein>
    <submittedName>
        <fullName evidence="2">Uncharacterized protein</fullName>
    </submittedName>
</protein>
<organism evidence="2 3">
    <name type="scientific">Candidatus Amunia macphersoniae</name>
    <dbReference type="NCBI Taxonomy" id="3127014"/>
    <lineage>
        <taxon>Bacteria</taxon>
        <taxon>Bacillati</taxon>
        <taxon>Candidatus Dormiibacterota</taxon>
        <taxon>Candidatus Dormibacteria</taxon>
        <taxon>Candidatus Aeolococcales</taxon>
        <taxon>Candidatus Aeolococcaceae</taxon>
        <taxon>Candidatus Amunia</taxon>
    </lineage>
</organism>
<comment type="caution">
    <text evidence="2">The sequence shown here is derived from an EMBL/GenBank/DDBJ whole genome shotgun (WGS) entry which is preliminary data.</text>
</comment>